<dbReference type="EMBL" id="JAOCIL010000001">
    <property type="protein sequence ID" value="MDH1439817.1"/>
    <property type="molecule type" value="Genomic_DNA"/>
</dbReference>
<dbReference type="InterPro" id="IPR023614">
    <property type="entry name" value="Porin_dom_sf"/>
</dbReference>
<keyword evidence="1" id="KW-0732">Signal</keyword>
<evidence type="ECO:0000313" key="3">
    <source>
        <dbReference type="Proteomes" id="UP001161567"/>
    </source>
</evidence>
<dbReference type="Gene3D" id="2.40.160.10">
    <property type="entry name" value="Porin"/>
    <property type="match status" value="1"/>
</dbReference>
<evidence type="ECO:0000313" key="2">
    <source>
        <dbReference type="EMBL" id="MDH1439817.1"/>
    </source>
</evidence>
<sequence>MTKREPLKCLKKIALTIALIASFGTAHAYQGEIGGAIAVVDPDHGDTSTGFALDGTYYFNPVQVKNNPLNEAAFLNRSSNLNGEVSYIDYDVYEVTAFNVGLEYFIPNSDFYLNGNIGQTKHEADGVEDLDTTIYSAEVGYLPVPGLLIAAGLLGYDNDYGDDVDPTLRAKYVTQVGAYDMNFEGGASFGDIDAYNFGADLYLDKTLSVGLGFSDTDEKDTDVFTIRAKKFFTQQVSLEGAIDFADDGNVFGLRGAYRF</sequence>
<dbReference type="RefSeq" id="WP_279747172.1">
    <property type="nucleotide sequence ID" value="NZ_JAOCIL010000001.1"/>
</dbReference>
<feature type="signal peptide" evidence="1">
    <location>
        <begin position="1"/>
        <end position="28"/>
    </location>
</feature>
<feature type="chain" id="PRO_5041237087" evidence="1">
    <location>
        <begin position="29"/>
        <end position="259"/>
    </location>
</feature>
<evidence type="ECO:0000256" key="1">
    <source>
        <dbReference type="SAM" id="SignalP"/>
    </source>
</evidence>
<dbReference type="SUPFAM" id="SSF56935">
    <property type="entry name" value="Porins"/>
    <property type="match status" value="1"/>
</dbReference>
<dbReference type="Pfam" id="PF16956">
    <property type="entry name" value="Porin_7"/>
    <property type="match status" value="1"/>
</dbReference>
<proteinExistence type="predicted"/>
<accession>A0AA42QTN2</accession>
<dbReference type="InterPro" id="IPR031593">
    <property type="entry name" value="Porin_7"/>
</dbReference>
<comment type="caution">
    <text evidence="2">The sequence shown here is derived from an EMBL/GenBank/DDBJ whole genome shotgun (WGS) entry which is preliminary data.</text>
</comment>
<dbReference type="AlphaFoldDB" id="A0AA42QTN2"/>
<gene>
    <name evidence="2" type="ORF">N5I27_16120</name>
</gene>
<organism evidence="2 3">
    <name type="scientific">Acinetobacter johnsonii</name>
    <dbReference type="NCBI Taxonomy" id="40214"/>
    <lineage>
        <taxon>Bacteria</taxon>
        <taxon>Pseudomonadati</taxon>
        <taxon>Pseudomonadota</taxon>
        <taxon>Gammaproteobacteria</taxon>
        <taxon>Moraxellales</taxon>
        <taxon>Moraxellaceae</taxon>
        <taxon>Acinetobacter</taxon>
    </lineage>
</organism>
<reference evidence="2" key="1">
    <citation type="submission" date="2022-09" db="EMBL/GenBank/DDBJ databases">
        <title>Intensive care unit water sources are persistently colonized with multi-drug resistant bacteria and are the site of extensive horizontal gene transfer of antibiotic resistance genes.</title>
        <authorList>
            <person name="Diorio-Toth L."/>
        </authorList>
    </citation>
    <scope>NUCLEOTIDE SEQUENCE</scope>
    <source>
        <strain evidence="2">GD03725</strain>
    </source>
</reference>
<dbReference type="Proteomes" id="UP001161567">
    <property type="component" value="Unassembled WGS sequence"/>
</dbReference>
<name>A0AA42QTN2_ACIJO</name>
<protein>
    <submittedName>
        <fullName evidence="2">Porin</fullName>
    </submittedName>
</protein>